<evidence type="ECO:0000313" key="1">
    <source>
        <dbReference type="EMBL" id="SVE07962.1"/>
    </source>
</evidence>
<dbReference type="EMBL" id="UINC01192694">
    <property type="protein sequence ID" value="SVE07962.1"/>
    <property type="molecule type" value="Genomic_DNA"/>
</dbReference>
<name>A0A383AJK8_9ZZZZ</name>
<sequence>MTRASLESNKVSIEVKLKWMGFILLP</sequence>
<accession>A0A383AJK8</accession>
<protein>
    <submittedName>
        <fullName evidence="1">Uncharacterized protein</fullName>
    </submittedName>
</protein>
<proteinExistence type="predicted"/>
<gene>
    <name evidence="1" type="ORF">METZ01_LOCUS460816</name>
</gene>
<reference evidence="1" key="1">
    <citation type="submission" date="2018-05" db="EMBL/GenBank/DDBJ databases">
        <authorList>
            <person name="Lanie J.A."/>
            <person name="Ng W.-L."/>
            <person name="Kazmierczak K.M."/>
            <person name="Andrzejewski T.M."/>
            <person name="Davidsen T.M."/>
            <person name="Wayne K.J."/>
            <person name="Tettelin H."/>
            <person name="Glass J.I."/>
            <person name="Rusch D."/>
            <person name="Podicherti R."/>
            <person name="Tsui H.-C.T."/>
            <person name="Winkler M.E."/>
        </authorList>
    </citation>
    <scope>NUCLEOTIDE SEQUENCE</scope>
</reference>
<dbReference type="AlphaFoldDB" id="A0A383AJK8"/>
<organism evidence="1">
    <name type="scientific">marine metagenome</name>
    <dbReference type="NCBI Taxonomy" id="408172"/>
    <lineage>
        <taxon>unclassified sequences</taxon>
        <taxon>metagenomes</taxon>
        <taxon>ecological metagenomes</taxon>
    </lineage>
</organism>
<feature type="non-terminal residue" evidence="1">
    <location>
        <position position="26"/>
    </location>
</feature>